<comment type="caution">
    <text evidence="1">The sequence shown here is derived from an EMBL/GenBank/DDBJ whole genome shotgun (WGS) entry which is preliminary data.</text>
</comment>
<organism evidence="1 2">
    <name type="scientific">Pelagibius litoralis</name>
    <dbReference type="NCBI Taxonomy" id="374515"/>
    <lineage>
        <taxon>Bacteria</taxon>
        <taxon>Pseudomonadati</taxon>
        <taxon>Pseudomonadota</taxon>
        <taxon>Alphaproteobacteria</taxon>
        <taxon>Rhodospirillales</taxon>
        <taxon>Rhodovibrionaceae</taxon>
        <taxon>Pelagibius</taxon>
    </lineage>
</organism>
<gene>
    <name evidence="1" type="ORF">HBA54_05650</name>
</gene>
<sequence>MTMVFGIRSRWMLLGRILGWFGPNRKRLDIIHVRELSKYLQRDIGLEDWRDR</sequence>
<accession>A0A967C480</accession>
<evidence type="ECO:0008006" key="3">
    <source>
        <dbReference type="Google" id="ProtNLM"/>
    </source>
</evidence>
<protein>
    <recommendedName>
        <fullName evidence="3">DUF1127 domain-containing protein</fullName>
    </recommendedName>
</protein>
<dbReference type="RefSeq" id="WP_167222249.1">
    <property type="nucleotide sequence ID" value="NZ_JAAQPH010000003.1"/>
</dbReference>
<evidence type="ECO:0000313" key="1">
    <source>
        <dbReference type="EMBL" id="NIA68070.1"/>
    </source>
</evidence>
<dbReference type="Proteomes" id="UP000761264">
    <property type="component" value="Unassembled WGS sequence"/>
</dbReference>
<evidence type="ECO:0000313" key="2">
    <source>
        <dbReference type="Proteomes" id="UP000761264"/>
    </source>
</evidence>
<reference evidence="1" key="1">
    <citation type="submission" date="2020-03" db="EMBL/GenBank/DDBJ databases">
        <title>Genome of Pelagibius litoralis DSM 21314T.</title>
        <authorList>
            <person name="Wang G."/>
        </authorList>
    </citation>
    <scope>NUCLEOTIDE SEQUENCE</scope>
    <source>
        <strain evidence="1">DSM 21314</strain>
    </source>
</reference>
<dbReference type="EMBL" id="JAAQPH010000003">
    <property type="protein sequence ID" value="NIA68070.1"/>
    <property type="molecule type" value="Genomic_DNA"/>
</dbReference>
<dbReference type="AlphaFoldDB" id="A0A967C480"/>
<name>A0A967C480_9PROT</name>
<proteinExistence type="predicted"/>
<keyword evidence="2" id="KW-1185">Reference proteome</keyword>